<dbReference type="Pfam" id="PF12698">
    <property type="entry name" value="ABC2_membrane_3"/>
    <property type="match status" value="1"/>
</dbReference>
<protein>
    <submittedName>
        <fullName evidence="7">ABC transporter permease</fullName>
    </submittedName>
</protein>
<feature type="transmembrane region" description="Helical" evidence="5">
    <location>
        <begin position="309"/>
        <end position="331"/>
    </location>
</feature>
<keyword evidence="4 5" id="KW-0472">Membrane</keyword>
<dbReference type="RefSeq" id="WP_053030204.1">
    <property type="nucleotide sequence ID" value="NZ_CUEE01000005.1"/>
</dbReference>
<dbReference type="Gene3D" id="3.40.1710.10">
    <property type="entry name" value="abc type-2 transporter like domain"/>
    <property type="match status" value="1"/>
</dbReference>
<proteinExistence type="predicted"/>
<evidence type="ECO:0000256" key="3">
    <source>
        <dbReference type="ARBA" id="ARBA00022989"/>
    </source>
</evidence>
<comment type="caution">
    <text evidence="7">The sequence shown here is derived from an EMBL/GenBank/DDBJ whole genome shotgun (WGS) entry which is preliminary data.</text>
</comment>
<feature type="transmembrane region" description="Helical" evidence="5">
    <location>
        <begin position="235"/>
        <end position="255"/>
    </location>
</feature>
<feature type="transmembrane region" description="Helical" evidence="5">
    <location>
        <begin position="338"/>
        <end position="357"/>
    </location>
</feature>
<dbReference type="GeneID" id="74186567"/>
<dbReference type="Proteomes" id="UP000610527">
    <property type="component" value="Unassembled WGS sequence"/>
</dbReference>
<dbReference type="EMBL" id="JABVEG010000001">
    <property type="protein sequence ID" value="NUI81867.1"/>
    <property type="molecule type" value="Genomic_DNA"/>
</dbReference>
<keyword evidence="8" id="KW-1185">Reference proteome</keyword>
<evidence type="ECO:0000313" key="7">
    <source>
        <dbReference type="EMBL" id="NUI81867.1"/>
    </source>
</evidence>
<evidence type="ECO:0000256" key="4">
    <source>
        <dbReference type="ARBA" id="ARBA00023136"/>
    </source>
</evidence>
<evidence type="ECO:0000256" key="1">
    <source>
        <dbReference type="ARBA" id="ARBA00004141"/>
    </source>
</evidence>
<dbReference type="InterPro" id="IPR051328">
    <property type="entry name" value="T7SS_ABC-Transporter"/>
</dbReference>
<feature type="domain" description="ABC-2 type transporter transmembrane" evidence="6">
    <location>
        <begin position="6"/>
        <end position="407"/>
    </location>
</feature>
<keyword evidence="2 5" id="KW-0812">Transmembrane</keyword>
<evidence type="ECO:0000256" key="2">
    <source>
        <dbReference type="ARBA" id="ARBA00022692"/>
    </source>
</evidence>
<feature type="transmembrane region" description="Helical" evidence="5">
    <location>
        <begin position="276"/>
        <end position="294"/>
    </location>
</feature>
<reference evidence="7 8" key="1">
    <citation type="submission" date="2020-06" db="EMBL/GenBank/DDBJ databases">
        <title>Staphylococcus borealis sp. nov. -A novel member of the Staphylococcaceae family isolated from skin and blood in humans.</title>
        <authorList>
            <person name="Pain M."/>
            <person name="Wolden R."/>
            <person name="Jaen-Luchoro D."/>
            <person name="Salva-Serra F."/>
            <person name="Iglesias B.P."/>
            <person name="Karlsson R."/>
            <person name="Klingenberg C."/>
            <person name="Cavanagh J.P."/>
        </authorList>
    </citation>
    <scope>NUCLEOTIDE SEQUENCE [LARGE SCALE GENOMIC DNA]</scope>
    <source>
        <strain evidence="7 8">58-22</strain>
    </source>
</reference>
<keyword evidence="3 5" id="KW-1133">Transmembrane helix</keyword>
<feature type="transmembrane region" description="Helical" evidence="5">
    <location>
        <begin position="7"/>
        <end position="28"/>
    </location>
</feature>
<name>A0ABX2LJB6_9STAP</name>
<evidence type="ECO:0000259" key="6">
    <source>
        <dbReference type="Pfam" id="PF12698"/>
    </source>
</evidence>
<feature type="transmembrane region" description="Helical" evidence="5">
    <location>
        <begin position="394"/>
        <end position="414"/>
    </location>
</feature>
<dbReference type="PANTHER" id="PTHR43077:SF5">
    <property type="entry name" value="PHAGE INFECTION PROTEIN"/>
    <property type="match status" value="1"/>
</dbReference>
<sequence length="418" mass="46925">MKKKLVWFIPIAIVLILMILATAFYPAYNPKPKDVPMAILNKDKGIEVQGNSTNIGKNLADNLKKSDNKTLNWESVKNEKDLKQGLKDNKYIGAIVFEKDFSKNAISNAQSKIMTEKQHEVKEKIKSGELSPQQIKAMQEKTGNGDQEIPKPKQAHIETIINQGSHAQVSNIAQQALSKITENLNHQISKQNVGLLAKNQIDLPSKQFNQFMNPVKVETTTLNEVKDHQGNGNGASAMFTPIWFAAMITAVLSFFAFKNREKLTSHKDKLWFTSKVILSVTIAAFAGAFVYVYYTGGVLNFDFNHPLDTALFIAIAILGFALLILGLMVWIGFGAIPIFILYLFFTIQAVMLPKVMLPKFYQDWILPWSPFYHYVNTLKELLYTNSGLTMSGTIWMFIAFIIFGLVSLISAVYVKKAS</sequence>
<accession>A0ABX2LJB6</accession>
<dbReference type="PANTHER" id="PTHR43077">
    <property type="entry name" value="TRANSPORT PERMEASE YVFS-RELATED"/>
    <property type="match status" value="1"/>
</dbReference>
<dbReference type="InterPro" id="IPR013525">
    <property type="entry name" value="ABC2_TM"/>
</dbReference>
<comment type="subcellular location">
    <subcellularLocation>
        <location evidence="1">Membrane</location>
        <topology evidence="1">Multi-pass membrane protein</topology>
    </subcellularLocation>
</comment>
<gene>
    <name evidence="7" type="ORF">HUN84_03720</name>
</gene>
<evidence type="ECO:0000256" key="5">
    <source>
        <dbReference type="SAM" id="Phobius"/>
    </source>
</evidence>
<evidence type="ECO:0000313" key="8">
    <source>
        <dbReference type="Proteomes" id="UP000610527"/>
    </source>
</evidence>
<organism evidence="7 8">
    <name type="scientific">Staphylococcus borealis</name>
    <dbReference type="NCBI Taxonomy" id="2742203"/>
    <lineage>
        <taxon>Bacteria</taxon>
        <taxon>Bacillati</taxon>
        <taxon>Bacillota</taxon>
        <taxon>Bacilli</taxon>
        <taxon>Bacillales</taxon>
        <taxon>Staphylococcaceae</taxon>
        <taxon>Staphylococcus</taxon>
    </lineage>
</organism>